<feature type="domain" description="Alpha/beta hydrolase fold-3" evidence="3">
    <location>
        <begin position="167"/>
        <end position="359"/>
    </location>
</feature>
<organism evidence="4 5">
    <name type="scientific">Acropora cervicornis</name>
    <name type="common">Staghorn coral</name>
    <dbReference type="NCBI Taxonomy" id="6130"/>
    <lineage>
        <taxon>Eukaryota</taxon>
        <taxon>Metazoa</taxon>
        <taxon>Cnidaria</taxon>
        <taxon>Anthozoa</taxon>
        <taxon>Hexacorallia</taxon>
        <taxon>Scleractinia</taxon>
        <taxon>Astrocoeniina</taxon>
        <taxon>Acroporidae</taxon>
        <taxon>Acropora</taxon>
    </lineage>
</organism>
<dbReference type="Proteomes" id="UP001249851">
    <property type="component" value="Unassembled WGS sequence"/>
</dbReference>
<reference evidence="4" key="2">
    <citation type="journal article" date="2023" name="Science">
        <title>Genomic signatures of disease resistance in endangered staghorn corals.</title>
        <authorList>
            <person name="Vollmer S.V."/>
            <person name="Selwyn J.D."/>
            <person name="Despard B.A."/>
            <person name="Roesel C.L."/>
        </authorList>
    </citation>
    <scope>NUCLEOTIDE SEQUENCE</scope>
    <source>
        <strain evidence="4">K2</strain>
    </source>
</reference>
<dbReference type="PANTHER" id="PTHR48081">
    <property type="entry name" value="AB HYDROLASE SUPERFAMILY PROTEIN C4A8.06C"/>
    <property type="match status" value="1"/>
</dbReference>
<dbReference type="EMBL" id="JARQWQ010000002">
    <property type="protein sequence ID" value="KAK2573512.1"/>
    <property type="molecule type" value="Genomic_DNA"/>
</dbReference>
<gene>
    <name evidence="4" type="ORF">P5673_001170</name>
</gene>
<feature type="non-terminal residue" evidence="4">
    <location>
        <position position="381"/>
    </location>
</feature>
<name>A0AAD9VGX4_ACRCE</name>
<dbReference type="InterPro" id="IPR013094">
    <property type="entry name" value="AB_hydrolase_3"/>
</dbReference>
<evidence type="ECO:0000259" key="3">
    <source>
        <dbReference type="Pfam" id="PF07859"/>
    </source>
</evidence>
<keyword evidence="1" id="KW-0378">Hydrolase</keyword>
<keyword evidence="5" id="KW-1185">Reference proteome</keyword>
<evidence type="ECO:0000256" key="1">
    <source>
        <dbReference type="ARBA" id="ARBA00022801"/>
    </source>
</evidence>
<dbReference type="InterPro" id="IPR050300">
    <property type="entry name" value="GDXG_lipolytic_enzyme"/>
</dbReference>
<sequence length="381" mass="42527">MRSSARCFRYCSNFLGFCFAEMRFCIAFLCITVAVIAVFVGRIYQRLLDLSVPEEFPINSTWQYKLVGFSNGLVKDLARVVTFVGVGDSYYSNLVSLLALTSSLFKNEIYSDVLEINDTEIFGVNVRIYRHVNKTNQDKKDGKQDLLPAMIYFHGGGWTFGSLDFIYPTQFNDCYNVAIGVLNTGATYGVDVSRVGIIGDSAGGNLAAAILVYPPLQFLDFDLPSFVRYAGNSILSREEHAEYVSLYLNGTVDLKEFLLSGNHSHHLQGTEYMLFLNKSKTAIMQDFNPQELSPTIMEALTHFKGSPLMAKDFMGIPPTFILTAEFDVLKDEGFFYSERLRMAGVLVKHKNYKSFHGFVTAATEGSSAKTDEGDEAISDIV</sequence>
<dbReference type="SUPFAM" id="SSF53474">
    <property type="entry name" value="alpha/beta-Hydrolases"/>
    <property type="match status" value="1"/>
</dbReference>
<keyword evidence="2" id="KW-1133">Transmembrane helix</keyword>
<feature type="transmembrane region" description="Helical" evidence="2">
    <location>
        <begin position="24"/>
        <end position="44"/>
    </location>
</feature>
<evidence type="ECO:0000256" key="2">
    <source>
        <dbReference type="SAM" id="Phobius"/>
    </source>
</evidence>
<evidence type="ECO:0000313" key="4">
    <source>
        <dbReference type="EMBL" id="KAK2573512.1"/>
    </source>
</evidence>
<dbReference type="Gene3D" id="3.40.50.1820">
    <property type="entry name" value="alpha/beta hydrolase"/>
    <property type="match status" value="2"/>
</dbReference>
<proteinExistence type="predicted"/>
<evidence type="ECO:0000313" key="5">
    <source>
        <dbReference type="Proteomes" id="UP001249851"/>
    </source>
</evidence>
<dbReference type="InterPro" id="IPR029058">
    <property type="entry name" value="AB_hydrolase_fold"/>
</dbReference>
<reference evidence="4" key="1">
    <citation type="journal article" date="2023" name="G3 (Bethesda)">
        <title>Whole genome assembly and annotation of the endangered Caribbean coral Acropora cervicornis.</title>
        <authorList>
            <person name="Selwyn J.D."/>
            <person name="Vollmer S.V."/>
        </authorList>
    </citation>
    <scope>NUCLEOTIDE SEQUENCE</scope>
    <source>
        <strain evidence="4">K2</strain>
    </source>
</reference>
<dbReference type="AlphaFoldDB" id="A0AAD9VGX4"/>
<comment type="caution">
    <text evidence="4">The sequence shown here is derived from an EMBL/GenBank/DDBJ whole genome shotgun (WGS) entry which is preliminary data.</text>
</comment>
<dbReference type="Pfam" id="PF07859">
    <property type="entry name" value="Abhydrolase_3"/>
    <property type="match status" value="1"/>
</dbReference>
<accession>A0AAD9VGX4</accession>
<keyword evidence="2" id="KW-0812">Transmembrane</keyword>
<protein>
    <submittedName>
        <fullName evidence="4">Arylacetamide deacetylase</fullName>
    </submittedName>
</protein>
<keyword evidence="2" id="KW-0472">Membrane</keyword>
<dbReference type="PANTHER" id="PTHR48081:SF8">
    <property type="entry name" value="ALPHA_BETA HYDROLASE FOLD-3 DOMAIN-CONTAINING PROTEIN-RELATED"/>
    <property type="match status" value="1"/>
</dbReference>
<dbReference type="GO" id="GO:0016787">
    <property type="term" value="F:hydrolase activity"/>
    <property type="evidence" value="ECO:0007669"/>
    <property type="project" value="UniProtKB-KW"/>
</dbReference>